<dbReference type="HAMAP" id="MF_00201">
    <property type="entry name" value="RecO"/>
    <property type="match status" value="1"/>
</dbReference>
<evidence type="ECO:0000256" key="5">
    <source>
        <dbReference type="ARBA" id="ARBA00023204"/>
    </source>
</evidence>
<dbReference type="SUPFAM" id="SSF50249">
    <property type="entry name" value="Nucleic acid-binding proteins"/>
    <property type="match status" value="1"/>
</dbReference>
<keyword evidence="4 7" id="KW-0233">DNA recombination</keyword>
<dbReference type="InterPro" id="IPR022572">
    <property type="entry name" value="DNA_rep/recomb_RecO_N"/>
</dbReference>
<dbReference type="InterPro" id="IPR012340">
    <property type="entry name" value="NA-bd_OB-fold"/>
</dbReference>
<dbReference type="EMBL" id="MFBD01000023">
    <property type="protein sequence ID" value="OGD88592.1"/>
    <property type="molecule type" value="Genomic_DNA"/>
</dbReference>
<keyword evidence="5 7" id="KW-0234">DNA repair</keyword>
<organism evidence="9 10">
    <name type="scientific">Candidatus Curtissbacteria bacterium RIFCSPHIGHO2_02_FULL_40_16b</name>
    <dbReference type="NCBI Taxonomy" id="1797714"/>
    <lineage>
        <taxon>Bacteria</taxon>
        <taxon>Candidatus Curtissiibacteriota</taxon>
    </lineage>
</organism>
<dbReference type="PANTHER" id="PTHR33991:SF1">
    <property type="entry name" value="DNA REPAIR PROTEIN RECO"/>
    <property type="match status" value="1"/>
</dbReference>
<accession>A0A1F5G9P7</accession>
<dbReference type="Pfam" id="PF02565">
    <property type="entry name" value="RecO_C"/>
    <property type="match status" value="1"/>
</dbReference>
<dbReference type="AlphaFoldDB" id="A0A1F5G9P7"/>
<evidence type="ECO:0000256" key="1">
    <source>
        <dbReference type="ARBA" id="ARBA00007452"/>
    </source>
</evidence>
<dbReference type="InterPro" id="IPR037278">
    <property type="entry name" value="ARFGAP/RecO"/>
</dbReference>
<comment type="caution">
    <text evidence="9">The sequence shown here is derived from an EMBL/GenBank/DDBJ whole genome shotgun (WGS) entry which is preliminary data.</text>
</comment>
<dbReference type="GO" id="GO:0043590">
    <property type="term" value="C:bacterial nucleoid"/>
    <property type="evidence" value="ECO:0007669"/>
    <property type="project" value="TreeGrafter"/>
</dbReference>
<gene>
    <name evidence="7" type="primary">recO</name>
    <name evidence="9" type="ORF">A3D04_01155</name>
</gene>
<evidence type="ECO:0000313" key="10">
    <source>
        <dbReference type="Proteomes" id="UP000177369"/>
    </source>
</evidence>
<dbReference type="SUPFAM" id="SSF57863">
    <property type="entry name" value="ArfGap/RecO-like zinc finger"/>
    <property type="match status" value="1"/>
</dbReference>
<keyword evidence="3 7" id="KW-0227">DNA damage</keyword>
<comment type="similarity">
    <text evidence="1 7">Belongs to the RecO family.</text>
</comment>
<evidence type="ECO:0000313" key="9">
    <source>
        <dbReference type="EMBL" id="OGD88592.1"/>
    </source>
</evidence>
<dbReference type="Proteomes" id="UP000177369">
    <property type="component" value="Unassembled WGS sequence"/>
</dbReference>
<reference evidence="9 10" key="1">
    <citation type="journal article" date="2016" name="Nat. Commun.">
        <title>Thousands of microbial genomes shed light on interconnected biogeochemical processes in an aquifer system.</title>
        <authorList>
            <person name="Anantharaman K."/>
            <person name="Brown C.T."/>
            <person name="Hug L.A."/>
            <person name="Sharon I."/>
            <person name="Castelle C.J."/>
            <person name="Probst A.J."/>
            <person name="Thomas B.C."/>
            <person name="Singh A."/>
            <person name="Wilkins M.J."/>
            <person name="Karaoz U."/>
            <person name="Brodie E.L."/>
            <person name="Williams K.H."/>
            <person name="Hubbard S.S."/>
            <person name="Banfield J.F."/>
        </authorList>
    </citation>
    <scope>NUCLEOTIDE SEQUENCE [LARGE SCALE GENOMIC DNA]</scope>
</reference>
<dbReference type="GO" id="GO:0006310">
    <property type="term" value="P:DNA recombination"/>
    <property type="evidence" value="ECO:0007669"/>
    <property type="project" value="UniProtKB-UniRule"/>
</dbReference>
<proteinExistence type="inferred from homology"/>
<dbReference type="NCBIfam" id="TIGR00613">
    <property type="entry name" value="reco"/>
    <property type="match status" value="1"/>
</dbReference>
<dbReference type="PANTHER" id="PTHR33991">
    <property type="entry name" value="DNA REPAIR PROTEIN RECO"/>
    <property type="match status" value="1"/>
</dbReference>
<dbReference type="GO" id="GO:0006302">
    <property type="term" value="P:double-strand break repair"/>
    <property type="evidence" value="ECO:0007669"/>
    <property type="project" value="TreeGrafter"/>
</dbReference>
<dbReference type="STRING" id="1797714.A3D04_01155"/>
<dbReference type="Gene3D" id="2.40.50.140">
    <property type="entry name" value="Nucleic acid-binding proteins"/>
    <property type="match status" value="1"/>
</dbReference>
<dbReference type="Pfam" id="PF11967">
    <property type="entry name" value="RecO_N"/>
    <property type="match status" value="1"/>
</dbReference>
<feature type="domain" description="DNA replication/recombination mediator RecO N-terminal" evidence="8">
    <location>
        <begin position="1"/>
        <end position="78"/>
    </location>
</feature>
<evidence type="ECO:0000256" key="4">
    <source>
        <dbReference type="ARBA" id="ARBA00023172"/>
    </source>
</evidence>
<sequence length="210" mass="23981">MYFRTEGIILSQKNFAEADKLLTIYTKKYGKISCIAKGARRPLSKKAGHIELGNWCRIFVAKGKNIDLLTEAEIKKAFGVCDLSVEKANKIYHLLEVVNYLTPTYQKNLKIFDLLANFLNKTAQNKDFNLLSSIFKIKLLALLGYFSAKNLKESDTKKLLLKLEKGDLKNLSESVKLSKESYLKLLSFLDSMIENLTERKLKTKKFIDGN</sequence>
<name>A0A1F5G9P7_9BACT</name>
<dbReference type="InterPro" id="IPR042242">
    <property type="entry name" value="RecO_C"/>
</dbReference>
<evidence type="ECO:0000256" key="2">
    <source>
        <dbReference type="ARBA" id="ARBA00021310"/>
    </source>
</evidence>
<comment type="function">
    <text evidence="7">Involved in DNA repair and RecF pathway recombination.</text>
</comment>
<dbReference type="InterPro" id="IPR003717">
    <property type="entry name" value="RecO"/>
</dbReference>
<evidence type="ECO:0000256" key="6">
    <source>
        <dbReference type="ARBA" id="ARBA00033409"/>
    </source>
</evidence>
<dbReference type="Gene3D" id="1.20.1440.120">
    <property type="entry name" value="Recombination protein O, C-terminal domain"/>
    <property type="match status" value="1"/>
</dbReference>
<protein>
    <recommendedName>
        <fullName evidence="2 7">DNA repair protein RecO</fullName>
    </recommendedName>
    <alternativeName>
        <fullName evidence="6 7">Recombination protein O</fullName>
    </alternativeName>
</protein>
<evidence type="ECO:0000259" key="8">
    <source>
        <dbReference type="Pfam" id="PF11967"/>
    </source>
</evidence>
<evidence type="ECO:0000256" key="3">
    <source>
        <dbReference type="ARBA" id="ARBA00022763"/>
    </source>
</evidence>
<evidence type="ECO:0000256" key="7">
    <source>
        <dbReference type="HAMAP-Rule" id="MF_00201"/>
    </source>
</evidence>